<proteinExistence type="predicted"/>
<evidence type="ECO:0000313" key="7">
    <source>
        <dbReference type="EMBL" id="UJG42807.1"/>
    </source>
</evidence>
<dbReference type="Pfam" id="PF01869">
    <property type="entry name" value="BcrAD_BadFG"/>
    <property type="match status" value="2"/>
</dbReference>
<dbReference type="EMBL" id="CP084167">
    <property type="protein sequence ID" value="UJG42807.1"/>
    <property type="molecule type" value="Genomic_DNA"/>
</dbReference>
<keyword evidence="4" id="KW-0411">Iron-sulfur</keyword>
<dbReference type="GO" id="GO:0051536">
    <property type="term" value="F:iron-sulfur cluster binding"/>
    <property type="evidence" value="ECO:0007669"/>
    <property type="project" value="UniProtKB-KW"/>
</dbReference>
<dbReference type="Gene3D" id="3.30.420.40">
    <property type="match status" value="4"/>
</dbReference>
<evidence type="ECO:0000259" key="6">
    <source>
        <dbReference type="Pfam" id="PF09989"/>
    </source>
</evidence>
<sequence length="1395" mass="157737">MLSNVGINIGSVSVNFVFIDTDGSIHKCKKAHMGKPQEVLNEIIKENIPKKKNCAFATSGSFGDISEIAAIERGLKSYPNEKFDIVLSLGGESFVLYVIDEENNIVNILSHDKCAAGSGEFFLQQIGRLGLSLDEAIERAKKGKKIQLASRCSVHCKSDITHKLNKGEASIDDILTSVLLSMVNKVLHLIMQSRVRVERILVIGGVTLNDTFIKLLKKELPDVDVVIKDVSSVFEAYGAALMVSDNPLSFPNKPLLKTEKSFATLPPLKKFSDQVTIIKAKPPKTDFNDTTMFVLGVDVGSTTTKAVLMDYSDNEIVASYYGRTQGNPVNAAKKCITEIIKQVGDKKVQLIGVTGSGRQIVGAYFGTPAIYNEISAHSTGAVHFDDEVDTIFEIGGQDSKYMLIKNGVPIDYAMNASCSAGTGSFLEECSKGDLGISVYDIASVAMQAENPVRFKADCAAFINSDIRTALQEGYNRTDIVGGLVYSIVNNYVEKVKGSREVGKKVFFQGGVAKNTSVGYAFAQATGKHIIIPPNPELVGAFGVALIAKEKYELNEIGLMPENTSLEQLIKEEMKHLGHFICKACNNYCQIERYEVGGRRFPFGGRCSRYEHQWRRTEKIKEKEDLVQKRNDLIFENVIKETKTSSNTEKIGIPRALLTHSLFPLYSTFFREIGYEVVLSSIDEEKELLTNASFCYPVQILHGAVNDLIKKGIKLIFLPHIRSLPKNKSWFDSTFCPITQGSSYYIPTTFSQAEILNPVLDFEEGYEYDNSLVDFVVKKFGISKSKAKRAYMYAVKKQKQVEQQFIEWGEEALKRLEETNETAIVLVGRSYNAFPPETSQLIPKKLASMGVPVIPFDFLKKVESPEDIPWYFINYINIASDLVQKKKNLFLLYITNFSCTIDGFNQQLVRIKMKSKPYLILELDAHTADAGTQTRLEAFLEIIKNYRAVKKQDEEKEFKLCQVKRRNGKTVVFTSNGEKLNIRDPRVKLYFPSFSEYHTDALSKIFNLLGYNTGDVTDIKLDYPVTGLQYSSGKECIPLAVVLGHILHLVKQRKPGEVIGYYMIRGGSPCAVFSYFHYIERFLKENKIEDVFVFRFDYLTNFMGTSLMDVMRYFPQTLIIADLMSEIESALHVVGNENGLEQLRNYWKEYLKEATTLKQYKRLIPKLIEKIMTIERNGDPKTYSKVLISGDFYVRFSPFFIGELRDMYKLHDIIVKSHDLWELVLYSVYSTKIAIAQRWKKDSNKFSTLMYAFSRIFDKRAQTYILCIFSIPLLEWIEKRQRKAFRKTGLLYSGVNKLKPIFRFSKPYISPLIIGEAIPTVGKGVETLIHNGYDSLILTGPMNCLPYKVSQAILKPIFFENRVPFLVFDVDISSMSTNMKRLVHANIEQIKKRNLN</sequence>
<accession>A0A9Y1FML0</accession>
<gene>
    <name evidence="7" type="ORF">K9W46_10530</name>
</gene>
<evidence type="ECO:0000256" key="1">
    <source>
        <dbReference type="ARBA" id="ARBA00001966"/>
    </source>
</evidence>
<name>A0A9Y1FML0_9ARCH</name>
<evidence type="ECO:0000256" key="4">
    <source>
        <dbReference type="ARBA" id="ARBA00023014"/>
    </source>
</evidence>
<dbReference type="InterPro" id="IPR002731">
    <property type="entry name" value="ATPase_BadF"/>
</dbReference>
<dbReference type="InterPro" id="IPR043129">
    <property type="entry name" value="ATPase_NBD"/>
</dbReference>
<organism evidence="7">
    <name type="scientific">Candidatus Heimdallarchaeum endolithica</name>
    <dbReference type="NCBI Taxonomy" id="2876572"/>
    <lineage>
        <taxon>Archaea</taxon>
        <taxon>Promethearchaeati</taxon>
        <taxon>Candidatus Heimdallarchaeota</taxon>
        <taxon>Candidatus Heimdallarchaeia (ex Rinke et al. 2021) (nom. nud.)</taxon>
        <taxon>Candidatus Heimdallarchaeales</taxon>
        <taxon>Candidatus Heimdallarchaeaceae</taxon>
        <taxon>Candidatus Heimdallarchaeum</taxon>
    </lineage>
</organism>
<dbReference type="Pfam" id="PF09989">
    <property type="entry name" value="DUF2229"/>
    <property type="match status" value="1"/>
</dbReference>
<feature type="domain" description="DUF2229" evidence="6">
    <location>
        <begin position="649"/>
        <end position="857"/>
    </location>
</feature>
<dbReference type="Proteomes" id="UP001200513">
    <property type="component" value="Chromosome"/>
</dbReference>
<dbReference type="InterPro" id="IPR008275">
    <property type="entry name" value="CoA_E_activase_dom"/>
</dbReference>
<keyword evidence="2" id="KW-0479">Metal-binding</keyword>
<comment type="cofactor">
    <cofactor evidence="1">
        <name>[4Fe-4S] cluster</name>
        <dbReference type="ChEBI" id="CHEBI:49883"/>
    </cofactor>
</comment>
<protein>
    <submittedName>
        <fullName evidence="7">Acyl-CoA dehydratase activase</fullName>
    </submittedName>
</protein>
<dbReference type="GO" id="GO:0046872">
    <property type="term" value="F:metal ion binding"/>
    <property type="evidence" value="ECO:0007669"/>
    <property type="project" value="UniProtKB-KW"/>
</dbReference>
<dbReference type="InterPro" id="IPR051805">
    <property type="entry name" value="Dehydratase_Activator_Redct"/>
</dbReference>
<evidence type="ECO:0000256" key="2">
    <source>
        <dbReference type="ARBA" id="ARBA00022723"/>
    </source>
</evidence>
<evidence type="ECO:0000259" key="5">
    <source>
        <dbReference type="Pfam" id="PF01869"/>
    </source>
</evidence>
<dbReference type="PANTHER" id="PTHR32329">
    <property type="entry name" value="BIFUNCTIONAL PROTEIN [INCLUDES 2-HYDROXYACYL-COA DEHYDRATASE (N-TER) AND ITS ACTIVATOR DOMAIN (C_TERM)-RELATED"/>
    <property type="match status" value="1"/>
</dbReference>
<dbReference type="Gene3D" id="3.40.50.11900">
    <property type="match status" value="1"/>
</dbReference>
<dbReference type="CDD" id="cd24035">
    <property type="entry name" value="ASKHA_NBD_O66634-like_rpt2"/>
    <property type="match status" value="1"/>
</dbReference>
<reference evidence="7" key="1">
    <citation type="journal article" date="2022" name="Nat. Microbiol.">
        <title>Unique mobile elements and scalable gene flow at the prokaryote-eukaryote boundary revealed by circularized Asgard archaea genomes.</title>
        <authorList>
            <person name="Wu F."/>
            <person name="Speth D.R."/>
            <person name="Philosof A."/>
            <person name="Cremiere A."/>
            <person name="Narayanan A."/>
            <person name="Barco R.A."/>
            <person name="Connon S.A."/>
            <person name="Amend J.P."/>
            <person name="Antoshechkin I.A."/>
            <person name="Orphan V.J."/>
        </authorList>
    </citation>
    <scope>NUCLEOTIDE SEQUENCE</scope>
    <source>
        <strain evidence="7">PR6</strain>
    </source>
</reference>
<dbReference type="SUPFAM" id="SSF53067">
    <property type="entry name" value="Actin-like ATPase domain"/>
    <property type="match status" value="2"/>
</dbReference>
<feature type="domain" description="ATPase BadF/BadG/BcrA/BcrD type" evidence="5">
    <location>
        <begin position="295"/>
        <end position="547"/>
    </location>
</feature>
<keyword evidence="3" id="KW-0408">Iron</keyword>
<feature type="domain" description="ATPase BadF/BadG/BcrA/BcrD type" evidence="5">
    <location>
        <begin position="67"/>
        <end position="242"/>
    </location>
</feature>
<dbReference type="InterPro" id="IPR018709">
    <property type="entry name" value="CoA_activase_DUF2229"/>
</dbReference>
<dbReference type="CDD" id="cd24034">
    <property type="entry name" value="ASKHA_NBD_O66634-like_rpt1"/>
    <property type="match status" value="1"/>
</dbReference>
<dbReference type="NCBIfam" id="TIGR00241">
    <property type="entry name" value="CoA_E_activ"/>
    <property type="match status" value="1"/>
</dbReference>
<dbReference type="PANTHER" id="PTHR32329:SF7">
    <property type="entry name" value="ACTIVATOR OF 2-HYDROXYACYL-COA-HYDRATASE"/>
    <property type="match status" value="1"/>
</dbReference>
<evidence type="ECO:0000256" key="3">
    <source>
        <dbReference type="ARBA" id="ARBA00023004"/>
    </source>
</evidence>